<reference evidence="8" key="1">
    <citation type="submission" date="2023-06" db="EMBL/GenBank/DDBJ databases">
        <title>Genomic of Parafulvivirga corallium.</title>
        <authorList>
            <person name="Wang G."/>
        </authorList>
    </citation>
    <scope>NUCLEOTIDE SEQUENCE</scope>
    <source>
        <strain evidence="8">BMA10</strain>
    </source>
</reference>
<feature type="transmembrane region" description="Helical" evidence="7">
    <location>
        <begin position="24"/>
        <end position="44"/>
    </location>
</feature>
<keyword evidence="9" id="KW-1185">Reference proteome</keyword>
<evidence type="ECO:0000256" key="1">
    <source>
        <dbReference type="ARBA" id="ARBA00007150"/>
    </source>
</evidence>
<accession>A0ABT8KGV7</accession>
<gene>
    <name evidence="7" type="primary">lgt</name>
    <name evidence="8" type="ORF">QQ008_01250</name>
</gene>
<comment type="function">
    <text evidence="7">Catalyzes the transfer of the diacylglyceryl group from phosphatidylglycerol to the sulfhydryl group of the N-terminal cysteine of a prolipoprotein, the first step in the formation of mature lipoproteins.</text>
</comment>
<dbReference type="RefSeq" id="WP_346749985.1">
    <property type="nucleotide sequence ID" value="NZ_JAUJEA010000001.1"/>
</dbReference>
<comment type="pathway">
    <text evidence="7">Protein modification; lipoprotein biosynthesis (diacylglyceryl transfer).</text>
</comment>
<sequence>MHPVLFTIDVPDGLRFFLPSEITIYTYGTLIALGGILASIYTAIRAKKELDIPYHTTNNLALVILLASVVGGKLFFYFEKPSYYFGTLSNMWNDPGNGFVFYGSLIFAIGSILIFFKINKIPALKMLDIIAFTTGIVHIFGRLGCFNAGCCHGLPHEGFLSVIFTDPACQARPLNVGLHPTQLYSAAMIFLILIILTVLKKYQRFEGQIFLGYVGLYAIGRSIVEEFRGDYARGFLFDDFLSHSQFISLILLIITVYFYYKLNKRALPKK</sequence>
<keyword evidence="6 7" id="KW-0472">Membrane</keyword>
<dbReference type="InterPro" id="IPR001640">
    <property type="entry name" value="Lgt"/>
</dbReference>
<protein>
    <recommendedName>
        <fullName evidence="7">Phosphatidylglycerol--prolipoprotein diacylglyceryl transferase</fullName>
        <ecNumber evidence="7">2.5.1.145</ecNumber>
    </recommendedName>
</protein>
<dbReference type="PANTHER" id="PTHR30589:SF0">
    <property type="entry name" value="PHOSPHATIDYLGLYCEROL--PROLIPOPROTEIN DIACYLGLYCERYL TRANSFERASE"/>
    <property type="match status" value="1"/>
</dbReference>
<dbReference type="Proteomes" id="UP001172082">
    <property type="component" value="Unassembled WGS sequence"/>
</dbReference>
<feature type="transmembrane region" description="Helical" evidence="7">
    <location>
        <begin position="123"/>
        <end position="140"/>
    </location>
</feature>
<dbReference type="HAMAP" id="MF_01147">
    <property type="entry name" value="Lgt"/>
    <property type="match status" value="1"/>
</dbReference>
<evidence type="ECO:0000256" key="7">
    <source>
        <dbReference type="HAMAP-Rule" id="MF_01147"/>
    </source>
</evidence>
<keyword evidence="5 7" id="KW-1133">Transmembrane helix</keyword>
<evidence type="ECO:0000313" key="9">
    <source>
        <dbReference type="Proteomes" id="UP001172082"/>
    </source>
</evidence>
<keyword evidence="3 7" id="KW-0808">Transferase</keyword>
<dbReference type="GO" id="GO:0016757">
    <property type="term" value="F:glycosyltransferase activity"/>
    <property type="evidence" value="ECO:0007669"/>
    <property type="project" value="UniProtKB-KW"/>
</dbReference>
<feature type="transmembrane region" description="Helical" evidence="7">
    <location>
        <begin position="206"/>
        <end position="224"/>
    </location>
</feature>
<feature type="transmembrane region" description="Helical" evidence="7">
    <location>
        <begin position="98"/>
        <end position="116"/>
    </location>
</feature>
<evidence type="ECO:0000313" key="8">
    <source>
        <dbReference type="EMBL" id="MDN5199956.1"/>
    </source>
</evidence>
<dbReference type="PANTHER" id="PTHR30589">
    <property type="entry name" value="PROLIPOPROTEIN DIACYLGLYCERYL TRANSFERASE"/>
    <property type="match status" value="1"/>
</dbReference>
<comment type="similarity">
    <text evidence="1 7">Belongs to the Lgt family.</text>
</comment>
<dbReference type="Pfam" id="PF01790">
    <property type="entry name" value="LGT"/>
    <property type="match status" value="1"/>
</dbReference>
<evidence type="ECO:0000256" key="4">
    <source>
        <dbReference type="ARBA" id="ARBA00022692"/>
    </source>
</evidence>
<keyword evidence="8" id="KW-0328">Glycosyltransferase</keyword>
<proteinExistence type="inferred from homology"/>
<feature type="binding site" evidence="7">
    <location>
        <position position="142"/>
    </location>
    <ligand>
        <name>a 1,2-diacyl-sn-glycero-3-phospho-(1'-sn-glycerol)</name>
        <dbReference type="ChEBI" id="CHEBI:64716"/>
    </ligand>
</feature>
<comment type="subcellular location">
    <subcellularLocation>
        <location evidence="7">Cell membrane</location>
        <topology evidence="7">Multi-pass membrane protein</topology>
    </subcellularLocation>
</comment>
<feature type="transmembrane region" description="Helical" evidence="7">
    <location>
        <begin position="244"/>
        <end position="260"/>
    </location>
</feature>
<evidence type="ECO:0000256" key="3">
    <source>
        <dbReference type="ARBA" id="ARBA00022679"/>
    </source>
</evidence>
<feature type="transmembrane region" description="Helical" evidence="7">
    <location>
        <begin position="182"/>
        <end position="199"/>
    </location>
</feature>
<evidence type="ECO:0000256" key="5">
    <source>
        <dbReference type="ARBA" id="ARBA00022989"/>
    </source>
</evidence>
<comment type="caution">
    <text evidence="8">The sequence shown here is derived from an EMBL/GenBank/DDBJ whole genome shotgun (WGS) entry which is preliminary data.</text>
</comment>
<evidence type="ECO:0000256" key="6">
    <source>
        <dbReference type="ARBA" id="ARBA00023136"/>
    </source>
</evidence>
<keyword evidence="4 7" id="KW-0812">Transmembrane</keyword>
<name>A0ABT8KGV7_9BACT</name>
<feature type="transmembrane region" description="Helical" evidence="7">
    <location>
        <begin position="56"/>
        <end position="78"/>
    </location>
</feature>
<dbReference type="EMBL" id="JAUJEA010000001">
    <property type="protein sequence ID" value="MDN5199956.1"/>
    <property type="molecule type" value="Genomic_DNA"/>
</dbReference>
<evidence type="ECO:0000256" key="2">
    <source>
        <dbReference type="ARBA" id="ARBA00022475"/>
    </source>
</evidence>
<keyword evidence="2 7" id="KW-1003">Cell membrane</keyword>
<comment type="catalytic activity">
    <reaction evidence="7">
        <text>L-cysteinyl-[prolipoprotein] + a 1,2-diacyl-sn-glycero-3-phospho-(1'-sn-glycerol) = an S-1,2-diacyl-sn-glyceryl-L-cysteinyl-[prolipoprotein] + sn-glycerol 1-phosphate + H(+)</text>
        <dbReference type="Rhea" id="RHEA:56712"/>
        <dbReference type="Rhea" id="RHEA-COMP:14679"/>
        <dbReference type="Rhea" id="RHEA-COMP:14680"/>
        <dbReference type="ChEBI" id="CHEBI:15378"/>
        <dbReference type="ChEBI" id="CHEBI:29950"/>
        <dbReference type="ChEBI" id="CHEBI:57685"/>
        <dbReference type="ChEBI" id="CHEBI:64716"/>
        <dbReference type="ChEBI" id="CHEBI:140658"/>
        <dbReference type="EC" id="2.5.1.145"/>
    </reaction>
</comment>
<organism evidence="8 9">
    <name type="scientific">Splendidivirga corallicola</name>
    <dbReference type="NCBI Taxonomy" id="3051826"/>
    <lineage>
        <taxon>Bacteria</taxon>
        <taxon>Pseudomonadati</taxon>
        <taxon>Bacteroidota</taxon>
        <taxon>Cytophagia</taxon>
        <taxon>Cytophagales</taxon>
        <taxon>Splendidivirgaceae</taxon>
        <taxon>Splendidivirga</taxon>
    </lineage>
</organism>
<dbReference type="EC" id="2.5.1.145" evidence="7"/>